<keyword evidence="3" id="KW-0732">Signal</keyword>
<dbReference type="PROSITE" id="PS00330">
    <property type="entry name" value="HEMOLYSIN_CALCIUM"/>
    <property type="match status" value="1"/>
</dbReference>
<dbReference type="EMBL" id="JBIAHM010000011">
    <property type="protein sequence ID" value="MFE9602900.1"/>
    <property type="molecule type" value="Genomic_DNA"/>
</dbReference>
<dbReference type="InterPro" id="IPR001343">
    <property type="entry name" value="Hemolysn_Ca-bd"/>
</dbReference>
<dbReference type="InterPro" id="IPR011049">
    <property type="entry name" value="Serralysin-like_metalloprot_C"/>
</dbReference>
<reference evidence="4 5" key="1">
    <citation type="submission" date="2024-10" db="EMBL/GenBank/DDBJ databases">
        <title>The Natural Products Discovery Center: Release of the First 8490 Sequenced Strains for Exploring Actinobacteria Biosynthetic Diversity.</title>
        <authorList>
            <person name="Kalkreuter E."/>
            <person name="Kautsar S.A."/>
            <person name="Yang D."/>
            <person name="Bader C.D."/>
            <person name="Teijaro C.N."/>
            <person name="Fluegel L."/>
            <person name="Davis C.M."/>
            <person name="Simpson J.R."/>
            <person name="Lauterbach L."/>
            <person name="Steele A.D."/>
            <person name="Gui C."/>
            <person name="Meng S."/>
            <person name="Li G."/>
            <person name="Viehrig K."/>
            <person name="Ye F."/>
            <person name="Su P."/>
            <person name="Kiefer A.F."/>
            <person name="Nichols A."/>
            <person name="Cepeda A.J."/>
            <person name="Yan W."/>
            <person name="Fan B."/>
            <person name="Jiang Y."/>
            <person name="Adhikari A."/>
            <person name="Zheng C.-J."/>
            <person name="Schuster L."/>
            <person name="Cowan T.M."/>
            <person name="Smanski M.J."/>
            <person name="Chevrette M.G."/>
            <person name="De Carvalho L.P.S."/>
            <person name="Shen B."/>
        </authorList>
    </citation>
    <scope>NUCLEOTIDE SEQUENCE [LARGE SCALE GENOMIC DNA]</scope>
    <source>
        <strain evidence="4 5">NPDC006488</strain>
    </source>
</reference>
<feature type="chain" id="PRO_5047423961" evidence="3">
    <location>
        <begin position="20"/>
        <end position="294"/>
    </location>
</feature>
<gene>
    <name evidence="4" type="ORF">ACFYNQ_30600</name>
</gene>
<comment type="caution">
    <text evidence="4">The sequence shown here is derived from an EMBL/GenBank/DDBJ whole genome shotgun (WGS) entry which is preliminary data.</text>
</comment>
<name>A0ABW6MDS6_9ACTN</name>
<dbReference type="PANTHER" id="PTHR38340">
    <property type="entry name" value="S-LAYER PROTEIN"/>
    <property type="match status" value="1"/>
</dbReference>
<comment type="subcellular location">
    <subcellularLocation>
        <location evidence="1">Secreted</location>
    </subcellularLocation>
</comment>
<dbReference type="InterPro" id="IPR018511">
    <property type="entry name" value="Hemolysin-typ_Ca-bd_CS"/>
</dbReference>
<evidence type="ECO:0000256" key="2">
    <source>
        <dbReference type="ARBA" id="ARBA00022525"/>
    </source>
</evidence>
<dbReference type="PRINTS" id="PR00313">
    <property type="entry name" value="CABNDNGRPT"/>
</dbReference>
<evidence type="ECO:0000313" key="4">
    <source>
        <dbReference type="EMBL" id="MFE9602900.1"/>
    </source>
</evidence>
<evidence type="ECO:0000256" key="3">
    <source>
        <dbReference type="SAM" id="SignalP"/>
    </source>
</evidence>
<sequence length="294" mass="29047">MSSRSVSRLMALAFGTALASPLLLAGTAGAATAPATAALGNGGNEVLYTAAAGQANKAVVTATHTTGTDKITYVIDDVVTIKPGTGCAYPTAADHTKVSCTVTMLDSQDPYPTVQLTLGDGNDTLTYHNRTAQTYYFASVDLGAGNDKYTEDGSVDGNYVSGGTGNDTISLGKYSVGWGDNGNDTLHGGVETIAQGGNGNDTITTVGAAADGGAGNDVITGGAGGQSLTGGTGNDRISGGAGNDFIYGGTGNDVLYGNAGADTIYGNSGNDTLWGGTGTDVLSGGPGHNAVHQN</sequence>
<protein>
    <submittedName>
        <fullName evidence="4">Calcium-binding protein</fullName>
    </submittedName>
</protein>
<feature type="signal peptide" evidence="3">
    <location>
        <begin position="1"/>
        <end position="19"/>
    </location>
</feature>
<dbReference type="PANTHER" id="PTHR38340:SF1">
    <property type="entry name" value="S-LAYER PROTEIN"/>
    <property type="match status" value="1"/>
</dbReference>
<dbReference type="InterPro" id="IPR050557">
    <property type="entry name" value="RTX_toxin/Mannuronan_C5-epim"/>
</dbReference>
<dbReference type="Proteomes" id="UP001601303">
    <property type="component" value="Unassembled WGS sequence"/>
</dbReference>
<evidence type="ECO:0000313" key="5">
    <source>
        <dbReference type="Proteomes" id="UP001601303"/>
    </source>
</evidence>
<proteinExistence type="predicted"/>
<dbReference type="SUPFAM" id="SSF51120">
    <property type="entry name" value="beta-Roll"/>
    <property type="match status" value="1"/>
</dbReference>
<accession>A0ABW6MDS6</accession>
<keyword evidence="5" id="KW-1185">Reference proteome</keyword>
<keyword evidence="2" id="KW-0964">Secreted</keyword>
<dbReference type="RefSeq" id="WP_388111111.1">
    <property type="nucleotide sequence ID" value="NZ_JBIAHM010000011.1"/>
</dbReference>
<dbReference type="Pfam" id="PF00353">
    <property type="entry name" value="HemolysinCabind"/>
    <property type="match status" value="5"/>
</dbReference>
<dbReference type="Gene3D" id="2.150.10.10">
    <property type="entry name" value="Serralysin-like metalloprotease, C-terminal"/>
    <property type="match status" value="2"/>
</dbReference>
<organism evidence="4 5">
    <name type="scientific">Streptomyces hokutonensis</name>
    <dbReference type="NCBI Taxonomy" id="1306990"/>
    <lineage>
        <taxon>Bacteria</taxon>
        <taxon>Bacillati</taxon>
        <taxon>Actinomycetota</taxon>
        <taxon>Actinomycetes</taxon>
        <taxon>Kitasatosporales</taxon>
        <taxon>Streptomycetaceae</taxon>
        <taxon>Streptomyces</taxon>
    </lineage>
</organism>
<evidence type="ECO:0000256" key="1">
    <source>
        <dbReference type="ARBA" id="ARBA00004613"/>
    </source>
</evidence>